<dbReference type="Proteomes" id="UP001152622">
    <property type="component" value="Chromosome 5"/>
</dbReference>
<sequence length="305" mass="34442">MINSTKAQDFISHLIPELEVLCKQADPLNFKKVKVVALRNGSIIAETVAEYYYTNNNSEIKFLNNRLKPTLVAIFNSTENTKNLSQAVGTVSIPETSISLQSSKIKNISDLKPFVSCQLDFSNYTLEIIDGVWQCLGYCKTHPDYCNQHGECFNLKTGPDCNCDETSLVQYHGQQCEMFQWGGGFYGILFGVLGAVLLLFIALIVAVLVLRRRRGEQHSGSKSNNRRFMFLDEDFFNFSNTDLMNRDPESTGLSGRAGRKSIQMIKNESQASRSDNTIDGPISIRVSLPLFPPYFFKRVFAFFFL</sequence>
<gene>
    <name evidence="2" type="ORF">SKAU_G00158660</name>
</gene>
<dbReference type="OrthoDB" id="7493297at2759"/>
<evidence type="ECO:0000313" key="2">
    <source>
        <dbReference type="EMBL" id="KAJ8359341.1"/>
    </source>
</evidence>
<keyword evidence="3" id="KW-1185">Reference proteome</keyword>
<keyword evidence="1" id="KW-0812">Transmembrane</keyword>
<feature type="transmembrane region" description="Helical" evidence="1">
    <location>
        <begin position="185"/>
        <end position="210"/>
    </location>
</feature>
<keyword evidence="1" id="KW-0472">Membrane</keyword>
<evidence type="ECO:0000313" key="3">
    <source>
        <dbReference type="Proteomes" id="UP001152622"/>
    </source>
</evidence>
<protein>
    <submittedName>
        <fullName evidence="2">Uncharacterized protein</fullName>
    </submittedName>
</protein>
<accession>A0A9Q1IYN5</accession>
<keyword evidence="1" id="KW-1133">Transmembrane helix</keyword>
<dbReference type="CDD" id="cd12841">
    <property type="entry name" value="TM_EphA1"/>
    <property type="match status" value="1"/>
</dbReference>
<comment type="caution">
    <text evidence="2">The sequence shown here is derived from an EMBL/GenBank/DDBJ whole genome shotgun (WGS) entry which is preliminary data.</text>
</comment>
<organism evidence="2 3">
    <name type="scientific">Synaphobranchus kaupii</name>
    <name type="common">Kaup's arrowtooth eel</name>
    <dbReference type="NCBI Taxonomy" id="118154"/>
    <lineage>
        <taxon>Eukaryota</taxon>
        <taxon>Metazoa</taxon>
        <taxon>Chordata</taxon>
        <taxon>Craniata</taxon>
        <taxon>Vertebrata</taxon>
        <taxon>Euteleostomi</taxon>
        <taxon>Actinopterygii</taxon>
        <taxon>Neopterygii</taxon>
        <taxon>Teleostei</taxon>
        <taxon>Anguilliformes</taxon>
        <taxon>Synaphobranchidae</taxon>
        <taxon>Synaphobranchus</taxon>
    </lineage>
</organism>
<dbReference type="AlphaFoldDB" id="A0A9Q1IYN5"/>
<name>A0A9Q1IYN5_SYNKA</name>
<evidence type="ECO:0000256" key="1">
    <source>
        <dbReference type="SAM" id="Phobius"/>
    </source>
</evidence>
<dbReference type="EMBL" id="JAINUF010000005">
    <property type="protein sequence ID" value="KAJ8359341.1"/>
    <property type="molecule type" value="Genomic_DNA"/>
</dbReference>
<proteinExistence type="predicted"/>
<reference evidence="2" key="1">
    <citation type="journal article" date="2023" name="Science">
        <title>Genome structures resolve the early diversification of teleost fishes.</title>
        <authorList>
            <person name="Parey E."/>
            <person name="Louis A."/>
            <person name="Montfort J."/>
            <person name="Bouchez O."/>
            <person name="Roques C."/>
            <person name="Iampietro C."/>
            <person name="Lluch J."/>
            <person name="Castinel A."/>
            <person name="Donnadieu C."/>
            <person name="Desvignes T."/>
            <person name="Floi Bucao C."/>
            <person name="Jouanno E."/>
            <person name="Wen M."/>
            <person name="Mejri S."/>
            <person name="Dirks R."/>
            <person name="Jansen H."/>
            <person name="Henkel C."/>
            <person name="Chen W.J."/>
            <person name="Zahm M."/>
            <person name="Cabau C."/>
            <person name="Klopp C."/>
            <person name="Thompson A.W."/>
            <person name="Robinson-Rechavi M."/>
            <person name="Braasch I."/>
            <person name="Lecointre G."/>
            <person name="Bobe J."/>
            <person name="Postlethwait J.H."/>
            <person name="Berthelot C."/>
            <person name="Roest Crollius H."/>
            <person name="Guiguen Y."/>
        </authorList>
    </citation>
    <scope>NUCLEOTIDE SEQUENCE</scope>
    <source>
        <strain evidence="2">WJC10195</strain>
    </source>
</reference>